<dbReference type="PANTHER" id="PTHR34982">
    <property type="entry name" value="YOP PROTEINS TRANSLOCATION PROTEIN L"/>
    <property type="match status" value="1"/>
</dbReference>
<proteinExistence type="predicted"/>
<dbReference type="Proteomes" id="UP001242480">
    <property type="component" value="Unassembled WGS sequence"/>
</dbReference>
<dbReference type="PANTHER" id="PTHR34982:SF1">
    <property type="entry name" value="FLAGELLAR ASSEMBLY PROTEIN FLIH"/>
    <property type="match status" value="1"/>
</dbReference>
<comment type="caution">
    <text evidence="3">The sequence shown here is derived from an EMBL/GenBank/DDBJ whole genome shotgun (WGS) entry which is preliminary data.</text>
</comment>
<sequence length="214" mass="22707">MSPRAKFLFDEDFGAPKAPPAPAEPALPLAEHRAALRQAEEVAFLRGVAEGRRQSEADEAARLAASMQRLALHFGEAAGRFVEIAARTEQQAAALAFALARKLAGALLDKHPLAPVEALARSVFAHLRATPHAVVRVNAGLVEAVKPRLDAIAREAGFAGTIVVLGEPDIAIGDARVEWADGGAVREAAALEAVLDDAVRRHLDPTSSREEQSR</sequence>
<reference evidence="3 4" key="1">
    <citation type="submission" date="2023-07" db="EMBL/GenBank/DDBJ databases">
        <title>Genomic Encyclopedia of Type Strains, Phase IV (KMG-IV): sequencing the most valuable type-strain genomes for metagenomic binning, comparative biology and taxonomic classification.</title>
        <authorList>
            <person name="Goeker M."/>
        </authorList>
    </citation>
    <scope>NUCLEOTIDE SEQUENCE [LARGE SCALE GENOMIC DNA]</scope>
    <source>
        <strain evidence="3 4">DSM 19619</strain>
    </source>
</reference>
<keyword evidence="3" id="KW-0282">Flagellum</keyword>
<keyword evidence="3" id="KW-0966">Cell projection</keyword>
<name>A0ABU0JAL4_9HYPH</name>
<organism evidence="3 4">
    <name type="scientific">Labrys wisconsinensis</name>
    <dbReference type="NCBI Taxonomy" id="425677"/>
    <lineage>
        <taxon>Bacteria</taxon>
        <taxon>Pseudomonadati</taxon>
        <taxon>Pseudomonadota</taxon>
        <taxon>Alphaproteobacteria</taxon>
        <taxon>Hyphomicrobiales</taxon>
        <taxon>Xanthobacteraceae</taxon>
        <taxon>Labrys</taxon>
    </lineage>
</organism>
<evidence type="ECO:0000256" key="2">
    <source>
        <dbReference type="ARBA" id="ARBA00022927"/>
    </source>
</evidence>
<dbReference type="RefSeq" id="WP_307276198.1">
    <property type="nucleotide sequence ID" value="NZ_JAUSVX010000008.1"/>
</dbReference>
<protein>
    <submittedName>
        <fullName evidence="3">Flagellar assembly protein FliH</fullName>
    </submittedName>
</protein>
<keyword evidence="1" id="KW-0813">Transport</keyword>
<dbReference type="EMBL" id="JAUSVX010000008">
    <property type="protein sequence ID" value="MDQ0471308.1"/>
    <property type="molecule type" value="Genomic_DNA"/>
</dbReference>
<keyword evidence="2" id="KW-0653">Protein transport</keyword>
<evidence type="ECO:0000313" key="3">
    <source>
        <dbReference type="EMBL" id="MDQ0471308.1"/>
    </source>
</evidence>
<keyword evidence="4" id="KW-1185">Reference proteome</keyword>
<gene>
    <name evidence="3" type="ORF">QO011_004331</name>
</gene>
<evidence type="ECO:0000256" key="1">
    <source>
        <dbReference type="ARBA" id="ARBA00022448"/>
    </source>
</evidence>
<dbReference type="InterPro" id="IPR051472">
    <property type="entry name" value="T3SS_Stator/FliH"/>
</dbReference>
<accession>A0ABU0JAL4</accession>
<evidence type="ECO:0000313" key="4">
    <source>
        <dbReference type="Proteomes" id="UP001242480"/>
    </source>
</evidence>
<keyword evidence="3" id="KW-0969">Cilium</keyword>